<keyword evidence="2" id="KW-0001">2Fe-2S</keyword>
<dbReference type="OrthoDB" id="3213438at2"/>
<proteinExistence type="predicted"/>
<dbReference type="InterPro" id="IPR017927">
    <property type="entry name" value="FAD-bd_FR_type"/>
</dbReference>
<evidence type="ECO:0000313" key="4">
    <source>
        <dbReference type="EMBL" id="VFB00215.1"/>
    </source>
</evidence>
<dbReference type="Pfam" id="PF00175">
    <property type="entry name" value="NAD_binding_1"/>
    <property type="match status" value="1"/>
</dbReference>
<keyword evidence="2" id="KW-0479">Metal-binding</keyword>
<dbReference type="PANTHER" id="PTHR47354:SF5">
    <property type="entry name" value="PROTEIN RFBI"/>
    <property type="match status" value="1"/>
</dbReference>
<keyword evidence="3" id="KW-0411">Iron-sulfur</keyword>
<dbReference type="CDD" id="cd06187">
    <property type="entry name" value="O2ase_reductase_like"/>
    <property type="match status" value="1"/>
</dbReference>
<reference evidence="4 5" key="1">
    <citation type="submission" date="2019-02" db="EMBL/GenBank/DDBJ databases">
        <authorList>
            <consortium name="Pathogen Informatics"/>
        </authorList>
    </citation>
    <scope>NUCLEOTIDE SEQUENCE [LARGE SCALE GENOMIC DNA]</scope>
    <source>
        <strain evidence="4 5">3012STDY6756504</strain>
    </source>
</reference>
<gene>
    <name evidence="4" type="primary">dmpP_2</name>
    <name evidence="4" type="ORF">NCTC10797_04008</name>
</gene>
<dbReference type="EC" id="1.14.13.7" evidence="4"/>
<dbReference type="SUPFAM" id="SSF63380">
    <property type="entry name" value="Riboflavin synthase domain-like"/>
    <property type="match status" value="1"/>
</dbReference>
<organism evidence="4 5">
    <name type="scientific">Nocardia cyriacigeorgica</name>
    <dbReference type="NCBI Taxonomy" id="135487"/>
    <lineage>
        <taxon>Bacteria</taxon>
        <taxon>Bacillati</taxon>
        <taxon>Actinomycetota</taxon>
        <taxon>Actinomycetes</taxon>
        <taxon>Mycobacteriales</taxon>
        <taxon>Nocardiaceae</taxon>
        <taxon>Nocardia</taxon>
    </lineage>
</organism>
<dbReference type="InterPro" id="IPR017938">
    <property type="entry name" value="Riboflavin_synthase-like_b-brl"/>
</dbReference>
<dbReference type="GO" id="GO:0051537">
    <property type="term" value="F:2 iron, 2 sulfur cluster binding"/>
    <property type="evidence" value="ECO:0007669"/>
    <property type="project" value="UniProtKB-KW"/>
</dbReference>
<comment type="cofactor">
    <cofactor evidence="1">
        <name>FAD</name>
        <dbReference type="ChEBI" id="CHEBI:57692"/>
    </cofactor>
</comment>
<dbReference type="PANTHER" id="PTHR47354">
    <property type="entry name" value="NADH OXIDOREDUCTASE HCR"/>
    <property type="match status" value="1"/>
</dbReference>
<dbReference type="Pfam" id="PF00970">
    <property type="entry name" value="FAD_binding_6"/>
    <property type="match status" value="1"/>
</dbReference>
<dbReference type="Gene3D" id="2.40.30.10">
    <property type="entry name" value="Translation factors"/>
    <property type="match status" value="1"/>
</dbReference>
<dbReference type="SUPFAM" id="SSF52343">
    <property type="entry name" value="Ferredoxin reductase-like, C-terminal NADP-linked domain"/>
    <property type="match status" value="1"/>
</dbReference>
<dbReference type="Gene3D" id="3.40.50.80">
    <property type="entry name" value="Nucleotide-binding domain of ferredoxin-NADP reductase (FNR) module"/>
    <property type="match status" value="1"/>
</dbReference>
<sequence length="261" mass="28191">MDIDPHAPRNGAIPEAPVWKSTVVGHHRLRHDLAVIRLIGEFVPFTAGQSVEVRVPQFPGLRRRLSPALPPSLDGKLEFHVRTVPGGWCSGGIVADTAAGDEWTIGAPAGTFFVDPEGDEVVMIAGGTGLAPMRSQILELARREVQPPTYLFVGGASPRDLYAADMLTLLAEELPWLTVVPVVESPDDPALPDEWHERSRVDIGFAPDEMLYGTLAEVVGSHGAFDRHQVLVCGSPAMTRATVQRLLETGTPAERIQYEGG</sequence>
<evidence type="ECO:0000256" key="2">
    <source>
        <dbReference type="ARBA" id="ARBA00022714"/>
    </source>
</evidence>
<dbReference type="EMBL" id="LR215973">
    <property type="protein sequence ID" value="VFB00215.1"/>
    <property type="molecule type" value="Genomic_DNA"/>
</dbReference>
<dbReference type="PROSITE" id="PS51384">
    <property type="entry name" value="FAD_FR"/>
    <property type="match status" value="1"/>
</dbReference>
<dbReference type="GeneID" id="57068810"/>
<evidence type="ECO:0000313" key="5">
    <source>
        <dbReference type="Proteomes" id="UP000290439"/>
    </source>
</evidence>
<dbReference type="InterPro" id="IPR008333">
    <property type="entry name" value="Cbr1-like_FAD-bd_dom"/>
</dbReference>
<dbReference type="InterPro" id="IPR039261">
    <property type="entry name" value="FNR_nucleotide-bd"/>
</dbReference>
<dbReference type="InterPro" id="IPR001433">
    <property type="entry name" value="OxRdtase_FAD/NAD-bd"/>
</dbReference>
<protein>
    <submittedName>
        <fullName evidence="4">Phenol hydroxylase P5 protein</fullName>
        <ecNumber evidence="4">1.14.13.7</ecNumber>
    </submittedName>
</protein>
<dbReference type="GO" id="GO:0018662">
    <property type="term" value="F:phenol 2-monooxygenase activity"/>
    <property type="evidence" value="ECO:0007669"/>
    <property type="project" value="UniProtKB-EC"/>
</dbReference>
<dbReference type="InterPro" id="IPR050415">
    <property type="entry name" value="MRET"/>
</dbReference>
<dbReference type="Proteomes" id="UP000290439">
    <property type="component" value="Chromosome"/>
</dbReference>
<keyword evidence="2" id="KW-0408">Iron</keyword>
<evidence type="ECO:0000256" key="1">
    <source>
        <dbReference type="ARBA" id="ARBA00001974"/>
    </source>
</evidence>
<name>A0A2L2JPI4_9NOCA</name>
<keyword evidence="4" id="KW-0560">Oxidoreductase</keyword>
<dbReference type="RefSeq" id="WP_051016873.1">
    <property type="nucleotide sequence ID" value="NZ_CP026746.1"/>
</dbReference>
<evidence type="ECO:0000256" key="3">
    <source>
        <dbReference type="ARBA" id="ARBA00023014"/>
    </source>
</evidence>
<accession>A0A2L2JPI4</accession>
<dbReference type="AlphaFoldDB" id="A0A2L2JPI4"/>
<dbReference type="PRINTS" id="PR00410">
    <property type="entry name" value="PHEHYDRXLASE"/>
</dbReference>